<dbReference type="EMBL" id="QHHQ01000005">
    <property type="protein sequence ID" value="RAH99500.1"/>
    <property type="molecule type" value="Genomic_DNA"/>
</dbReference>
<dbReference type="Proteomes" id="UP000249590">
    <property type="component" value="Unassembled WGS sequence"/>
</dbReference>
<dbReference type="OrthoDB" id="9807911at2"/>
<protein>
    <submittedName>
        <fullName evidence="5">Class I SAM-dependent methyltransferase</fullName>
    </submittedName>
</protein>
<dbReference type="InterPro" id="IPR041698">
    <property type="entry name" value="Methyltransf_25"/>
</dbReference>
<evidence type="ECO:0000313" key="6">
    <source>
        <dbReference type="Proteomes" id="UP000249590"/>
    </source>
</evidence>
<dbReference type="PANTHER" id="PTHR43464:SF19">
    <property type="entry name" value="UBIQUINONE BIOSYNTHESIS O-METHYLTRANSFERASE, MITOCHONDRIAL"/>
    <property type="match status" value="1"/>
</dbReference>
<dbReference type="InterPro" id="IPR029063">
    <property type="entry name" value="SAM-dependent_MTases_sf"/>
</dbReference>
<evidence type="ECO:0000313" key="5">
    <source>
        <dbReference type="EMBL" id="RAH99500.1"/>
    </source>
</evidence>
<evidence type="ECO:0000256" key="2">
    <source>
        <dbReference type="ARBA" id="ARBA00022679"/>
    </source>
</evidence>
<accession>A0A8B2NLT5</accession>
<keyword evidence="2 5" id="KW-0808">Transferase</keyword>
<dbReference type="GO" id="GO:0008168">
    <property type="term" value="F:methyltransferase activity"/>
    <property type="evidence" value="ECO:0007669"/>
    <property type="project" value="UniProtKB-KW"/>
</dbReference>
<sequence length="210" mass="22288">MARTPPPGTLQAVYGPASSEETRDYYEKWAADYDADTVGQGFRIPYLAAAFLARYAPASASPVLDAACGTGVVGDALALLGYAPLTGVDLTPAMLARARARGIYAALHEGDIAALPFADGTFAATACIGAFGPGHAPPSALGELARVTAPGGHIVFNVRADTWRDQGFEAAIERLTDAGRWRQIERSRPFRVYLLNDLDLSAIIFVFRVT</sequence>
<evidence type="ECO:0000256" key="1">
    <source>
        <dbReference type="ARBA" id="ARBA00022603"/>
    </source>
</evidence>
<feature type="domain" description="Methyltransferase" evidence="4">
    <location>
        <begin position="63"/>
        <end position="152"/>
    </location>
</feature>
<gene>
    <name evidence="5" type="ORF">DLJ53_23600</name>
</gene>
<name>A0A8B2NLT5_9HYPH</name>
<dbReference type="Gene3D" id="3.40.50.150">
    <property type="entry name" value="Vaccinia Virus protein VP39"/>
    <property type="match status" value="1"/>
</dbReference>
<evidence type="ECO:0000259" key="4">
    <source>
        <dbReference type="Pfam" id="PF13649"/>
    </source>
</evidence>
<dbReference type="SUPFAM" id="SSF53335">
    <property type="entry name" value="S-adenosyl-L-methionine-dependent methyltransferases"/>
    <property type="match status" value="1"/>
</dbReference>
<evidence type="ECO:0000256" key="3">
    <source>
        <dbReference type="ARBA" id="ARBA00022691"/>
    </source>
</evidence>
<dbReference type="GO" id="GO:0032259">
    <property type="term" value="P:methylation"/>
    <property type="evidence" value="ECO:0007669"/>
    <property type="project" value="UniProtKB-KW"/>
</dbReference>
<dbReference type="CDD" id="cd02440">
    <property type="entry name" value="AdoMet_MTases"/>
    <property type="match status" value="1"/>
</dbReference>
<comment type="caution">
    <text evidence="5">The sequence shown here is derived from an EMBL/GenBank/DDBJ whole genome shotgun (WGS) entry which is preliminary data.</text>
</comment>
<keyword evidence="6" id="KW-1185">Reference proteome</keyword>
<keyword evidence="1 5" id="KW-0489">Methyltransferase</keyword>
<organism evidence="5 6">
    <name type="scientific">Acuticoccus sediminis</name>
    <dbReference type="NCBI Taxonomy" id="2184697"/>
    <lineage>
        <taxon>Bacteria</taxon>
        <taxon>Pseudomonadati</taxon>
        <taxon>Pseudomonadota</taxon>
        <taxon>Alphaproteobacteria</taxon>
        <taxon>Hyphomicrobiales</taxon>
        <taxon>Amorphaceae</taxon>
        <taxon>Acuticoccus</taxon>
    </lineage>
</organism>
<dbReference type="PANTHER" id="PTHR43464">
    <property type="entry name" value="METHYLTRANSFERASE"/>
    <property type="match status" value="1"/>
</dbReference>
<dbReference type="RefSeq" id="WP_111349763.1">
    <property type="nucleotide sequence ID" value="NZ_JAIWKD010000006.1"/>
</dbReference>
<dbReference type="AlphaFoldDB" id="A0A8B2NLT5"/>
<proteinExistence type="predicted"/>
<reference evidence="5 6" key="1">
    <citation type="submission" date="2018-05" db="EMBL/GenBank/DDBJ databases">
        <title>Acuticoccus sediminis sp. nov., isolated from deep-sea sediment of Indian Ocean.</title>
        <authorList>
            <person name="Liu X."/>
            <person name="Lai Q."/>
            <person name="Du Y."/>
            <person name="Sun F."/>
            <person name="Zhang X."/>
            <person name="Wang S."/>
            <person name="Shao Z."/>
        </authorList>
    </citation>
    <scope>NUCLEOTIDE SEQUENCE [LARGE SCALE GENOMIC DNA]</scope>
    <source>
        <strain evidence="5 6">PTG4-2</strain>
    </source>
</reference>
<dbReference type="Pfam" id="PF13649">
    <property type="entry name" value="Methyltransf_25"/>
    <property type="match status" value="1"/>
</dbReference>
<keyword evidence="3" id="KW-0949">S-adenosyl-L-methionine</keyword>